<proteinExistence type="predicted"/>
<dbReference type="EMBL" id="JBAHYK010001520">
    <property type="protein sequence ID" value="KAL0567708.1"/>
    <property type="molecule type" value="Genomic_DNA"/>
</dbReference>
<protein>
    <submittedName>
        <fullName evidence="1">Uncharacterized protein</fullName>
    </submittedName>
</protein>
<accession>A0ABR3EXP6</accession>
<dbReference type="Proteomes" id="UP001465976">
    <property type="component" value="Unassembled WGS sequence"/>
</dbReference>
<sequence>MSSINTSTSALRGEGSSIAVGIKQGENQNTYSGPKRIVSIKPQRTDVLGDNPKKFNLVVESRNGETLKEAKWDPIRKGWHVGIVQIRGSFKTENLDIKLRKEQGLGLYRSTIASGQLTLKDVDAAIHESHNELEISLVVQSQNVSRVNAKRLALIVEIDTPSLLPVWITSIR</sequence>
<feature type="non-terminal residue" evidence="1">
    <location>
        <position position="172"/>
    </location>
</feature>
<evidence type="ECO:0000313" key="2">
    <source>
        <dbReference type="Proteomes" id="UP001465976"/>
    </source>
</evidence>
<gene>
    <name evidence="1" type="ORF">V5O48_014288</name>
</gene>
<organism evidence="1 2">
    <name type="scientific">Marasmius crinis-equi</name>
    <dbReference type="NCBI Taxonomy" id="585013"/>
    <lineage>
        <taxon>Eukaryota</taxon>
        <taxon>Fungi</taxon>
        <taxon>Dikarya</taxon>
        <taxon>Basidiomycota</taxon>
        <taxon>Agaricomycotina</taxon>
        <taxon>Agaricomycetes</taxon>
        <taxon>Agaricomycetidae</taxon>
        <taxon>Agaricales</taxon>
        <taxon>Marasmiineae</taxon>
        <taxon>Marasmiaceae</taxon>
        <taxon>Marasmius</taxon>
    </lineage>
</organism>
<reference evidence="1 2" key="1">
    <citation type="submission" date="2024-02" db="EMBL/GenBank/DDBJ databases">
        <title>A draft genome for the cacao thread blight pathogen Marasmius crinis-equi.</title>
        <authorList>
            <person name="Cohen S.P."/>
            <person name="Baruah I.K."/>
            <person name="Amoako-Attah I."/>
            <person name="Bukari Y."/>
            <person name="Meinhardt L.W."/>
            <person name="Bailey B.A."/>
        </authorList>
    </citation>
    <scope>NUCLEOTIDE SEQUENCE [LARGE SCALE GENOMIC DNA]</scope>
    <source>
        <strain evidence="1 2">GH-76</strain>
    </source>
</reference>
<name>A0ABR3EXP6_9AGAR</name>
<keyword evidence="2" id="KW-1185">Reference proteome</keyword>
<comment type="caution">
    <text evidence="1">The sequence shown here is derived from an EMBL/GenBank/DDBJ whole genome shotgun (WGS) entry which is preliminary data.</text>
</comment>
<evidence type="ECO:0000313" key="1">
    <source>
        <dbReference type="EMBL" id="KAL0567708.1"/>
    </source>
</evidence>